<dbReference type="EMBL" id="DS469508">
    <property type="protein sequence ID" value="EDO49825.1"/>
    <property type="molecule type" value="Genomic_DNA"/>
</dbReference>
<dbReference type="InterPro" id="IPR014729">
    <property type="entry name" value="Rossmann-like_a/b/a_fold"/>
</dbReference>
<dbReference type="SUPFAM" id="SSF53383">
    <property type="entry name" value="PLP-dependent transferases"/>
    <property type="match status" value="1"/>
</dbReference>
<dbReference type="InterPro" id="IPR015421">
    <property type="entry name" value="PyrdxlP-dep_Trfase_major"/>
</dbReference>
<dbReference type="STRING" id="45351.A7RG26"/>
<dbReference type="PANTHER" id="PTHR43686">
    <property type="entry name" value="SULFURTRANSFERASE-RELATED"/>
    <property type="match status" value="1"/>
</dbReference>
<keyword evidence="3" id="KW-1185">Reference proteome</keyword>
<dbReference type="PhylomeDB" id="A7RG26"/>
<evidence type="ECO:0000313" key="2">
    <source>
        <dbReference type="EMBL" id="EDO49825.1"/>
    </source>
</evidence>
<dbReference type="Pfam" id="PF00266">
    <property type="entry name" value="Aminotran_5"/>
    <property type="match status" value="1"/>
</dbReference>
<evidence type="ECO:0000259" key="1">
    <source>
        <dbReference type="Pfam" id="PF00266"/>
    </source>
</evidence>
<dbReference type="InterPro" id="IPR000192">
    <property type="entry name" value="Aminotrans_V_dom"/>
</dbReference>
<dbReference type="AlphaFoldDB" id="A7RG26"/>
<dbReference type="OMA" id="CATVDPQ"/>
<dbReference type="Gene3D" id="3.40.50.620">
    <property type="entry name" value="HUPs"/>
    <property type="match status" value="1"/>
</dbReference>
<protein>
    <recommendedName>
        <fullName evidence="1">Aminotransferase class V domain-containing protein</fullName>
    </recommendedName>
</protein>
<sequence length="1023" mass="114185">LRFIEDYIRKEVLPHYGNTHTTTTVTSLQTTLYRHEARDIIRNAVNAGEGDAVIFTGSGCTAAVHKLIHALHLQQPPIVFVGPYEHHSNLLPWKEAGAEIVWISQDGQGVVDVNDLDQKLQTSISSGRQLIGCFAAASNVTGILVDTNSITACLHRHGALALWDYATAGPYIEINMNPVITSKDQSLVYKDAIFISTHKFIGGVGTPGILVAKKKLFRNPVPSGGGGGSVFFVTENSHRYLKETEMREEGGTPAIVESIRAGLVFQLKEAVGHDVIFAKETEMCRKALDAWSDLENLVLLGSTTPSRLPVFSFLVRHPVSGLFLHHNYTCALLNDLFGIQARGGCACAGPYAQDLLGIDEKLAKRFEALLLEDSRLDRGHLRRYNEYSEHEILRPGFVRLNFPYFMSEDSAAFVRKAVLMVAESGWKLLPQYMFNPETGEWRHRKHKVFHDRKWLGSINYSTGELTYPSSSAGYEGLPKDLQECLSNAEEIFRNAEKMSTSLSDQSLFLGEEAEKLRWFVLPSESAVIISGQTHAPRRPPFVPKIWPRDAPDLKVRSGINKDGSVNGIATRTVDKGNISTNEIFTGNNSNELDCQSCNERGKNLSNFSGSASILQAMKNHRIGNGSIDRGTNEKGLIEISNETCNSTTTDNDCNSEANEDTRNSNEIFCASKTSDASCSNTYKQACNSNNECRACLQPRGKHNGANVNTTLAEVNTVRQEDGFKPKFCNPPKAIFKPTVQVCKTTSFEQLSRRNLFSSMIRFLGKLPRGVKPKTSTMCIFFDLQAIEEYSMINDGDRVLVCLSGGKDSLSLLHTLHQYQYQARAKGLTFDVGAATVDPQSSGYDPRPLIPYLATLGVPYFFEEQDILFFAPSIFTPEKHIKIAFASTKCRKFILISWKKRTKKIRTGNYFKGITLIFIMSVFHNGLLRTMKANYTVQEGDLRIIRPFVYVREKDLREFSTKAKFPVIPENCPACFEQPKERHRTKQLLAAQEILFPGLYPSLLTAMKPLMARNRVGMETSKIK</sequence>
<accession>A7RG26</accession>
<dbReference type="Proteomes" id="UP000001593">
    <property type="component" value="Unassembled WGS sequence"/>
</dbReference>
<dbReference type="Gene3D" id="3.90.1150.10">
    <property type="entry name" value="Aspartate Aminotransferase, domain 1"/>
    <property type="match status" value="1"/>
</dbReference>
<feature type="non-terminal residue" evidence="2">
    <location>
        <position position="1"/>
    </location>
</feature>
<gene>
    <name evidence="2" type="ORF">NEMVEDRAFT_v1g60019</name>
</gene>
<feature type="domain" description="Aminotransferase class V" evidence="1">
    <location>
        <begin position="8"/>
        <end position="353"/>
    </location>
</feature>
<organism evidence="2 3">
    <name type="scientific">Nematostella vectensis</name>
    <name type="common">Starlet sea anemone</name>
    <dbReference type="NCBI Taxonomy" id="45351"/>
    <lineage>
        <taxon>Eukaryota</taxon>
        <taxon>Metazoa</taxon>
        <taxon>Cnidaria</taxon>
        <taxon>Anthozoa</taxon>
        <taxon>Hexacorallia</taxon>
        <taxon>Actiniaria</taxon>
        <taxon>Edwardsiidae</taxon>
        <taxon>Nematostella</taxon>
    </lineage>
</organism>
<reference evidence="2 3" key="1">
    <citation type="journal article" date="2007" name="Science">
        <title>Sea anemone genome reveals ancestral eumetazoan gene repertoire and genomic organization.</title>
        <authorList>
            <person name="Putnam N.H."/>
            <person name="Srivastava M."/>
            <person name="Hellsten U."/>
            <person name="Dirks B."/>
            <person name="Chapman J."/>
            <person name="Salamov A."/>
            <person name="Terry A."/>
            <person name="Shapiro H."/>
            <person name="Lindquist E."/>
            <person name="Kapitonov V.V."/>
            <person name="Jurka J."/>
            <person name="Genikhovich G."/>
            <person name="Grigoriev I.V."/>
            <person name="Lucas S.M."/>
            <person name="Steele R.E."/>
            <person name="Finnerty J.R."/>
            <person name="Technau U."/>
            <person name="Martindale M.Q."/>
            <person name="Rokhsar D.S."/>
        </authorList>
    </citation>
    <scope>NUCLEOTIDE SEQUENCE [LARGE SCALE GENOMIC DNA]</scope>
    <source>
        <strain evidence="3">CH2 X CH6</strain>
    </source>
</reference>
<dbReference type="InParanoid" id="A7RG26"/>
<dbReference type="InterPro" id="IPR015424">
    <property type="entry name" value="PyrdxlP-dep_Trfase"/>
</dbReference>
<name>A7RG26_NEMVE</name>
<dbReference type="PANTHER" id="PTHR43686:SF1">
    <property type="entry name" value="AMINOTRAN_5 DOMAIN-CONTAINING PROTEIN"/>
    <property type="match status" value="1"/>
</dbReference>
<feature type="non-terminal residue" evidence="2">
    <location>
        <position position="1023"/>
    </location>
</feature>
<evidence type="ECO:0000313" key="3">
    <source>
        <dbReference type="Proteomes" id="UP000001593"/>
    </source>
</evidence>
<dbReference type="Gene3D" id="3.40.640.10">
    <property type="entry name" value="Type I PLP-dependent aspartate aminotransferase-like (Major domain)"/>
    <property type="match status" value="1"/>
</dbReference>
<proteinExistence type="predicted"/>
<dbReference type="SUPFAM" id="SSF52402">
    <property type="entry name" value="Adenine nucleotide alpha hydrolases-like"/>
    <property type="match status" value="1"/>
</dbReference>
<dbReference type="HOGENOM" id="CLU_003433_9_1_1"/>
<dbReference type="eggNOG" id="KOG2840">
    <property type="taxonomic scope" value="Eukaryota"/>
</dbReference>
<dbReference type="InterPro" id="IPR015422">
    <property type="entry name" value="PyrdxlP-dep_Trfase_small"/>
</dbReference>